<feature type="domain" description="C2H2-type" evidence="1">
    <location>
        <begin position="82"/>
        <end position="102"/>
    </location>
</feature>
<dbReference type="Proteomes" id="UP000887013">
    <property type="component" value="Unassembled WGS sequence"/>
</dbReference>
<dbReference type="InterPro" id="IPR013087">
    <property type="entry name" value="Znf_C2H2_type"/>
</dbReference>
<organism evidence="2 3">
    <name type="scientific">Nephila pilipes</name>
    <name type="common">Giant wood spider</name>
    <name type="synonym">Nephila maculata</name>
    <dbReference type="NCBI Taxonomy" id="299642"/>
    <lineage>
        <taxon>Eukaryota</taxon>
        <taxon>Metazoa</taxon>
        <taxon>Ecdysozoa</taxon>
        <taxon>Arthropoda</taxon>
        <taxon>Chelicerata</taxon>
        <taxon>Arachnida</taxon>
        <taxon>Araneae</taxon>
        <taxon>Araneomorphae</taxon>
        <taxon>Entelegynae</taxon>
        <taxon>Araneoidea</taxon>
        <taxon>Nephilidae</taxon>
        <taxon>Nephila</taxon>
    </lineage>
</organism>
<proteinExistence type="predicted"/>
<dbReference type="SUPFAM" id="SSF57667">
    <property type="entry name" value="beta-beta-alpha zinc fingers"/>
    <property type="match status" value="1"/>
</dbReference>
<dbReference type="InterPro" id="IPR036236">
    <property type="entry name" value="Znf_C2H2_sf"/>
</dbReference>
<keyword evidence="3" id="KW-1185">Reference proteome</keyword>
<evidence type="ECO:0000259" key="1">
    <source>
        <dbReference type="PROSITE" id="PS00028"/>
    </source>
</evidence>
<protein>
    <recommendedName>
        <fullName evidence="1">C2H2-type domain-containing protein</fullName>
    </recommendedName>
</protein>
<sequence>MEATSAMNSQFGKEVIDHLVSGHRLSPKADLLVTSVTWTRGRQFKMTEYGYYECIFCNKALETAMDRYNHICIGKWKVGFHCDYCLRIFKTRLPFVRHLMRHYSLV</sequence>
<dbReference type="AlphaFoldDB" id="A0A8X6MC09"/>
<reference evidence="2" key="1">
    <citation type="submission" date="2020-08" db="EMBL/GenBank/DDBJ databases">
        <title>Multicomponent nature underlies the extraordinary mechanical properties of spider dragline silk.</title>
        <authorList>
            <person name="Kono N."/>
            <person name="Nakamura H."/>
            <person name="Mori M."/>
            <person name="Yoshida Y."/>
            <person name="Ohtoshi R."/>
            <person name="Malay A.D."/>
            <person name="Moran D.A.P."/>
            <person name="Tomita M."/>
            <person name="Numata K."/>
            <person name="Arakawa K."/>
        </authorList>
    </citation>
    <scope>NUCLEOTIDE SEQUENCE</scope>
</reference>
<gene>
    <name evidence="2" type="ORF">NPIL_634351</name>
</gene>
<comment type="caution">
    <text evidence="2">The sequence shown here is derived from an EMBL/GenBank/DDBJ whole genome shotgun (WGS) entry which is preliminary data.</text>
</comment>
<dbReference type="EMBL" id="BMAW01044496">
    <property type="protein sequence ID" value="GFS45039.1"/>
    <property type="molecule type" value="Genomic_DNA"/>
</dbReference>
<name>A0A8X6MC09_NEPPI</name>
<evidence type="ECO:0000313" key="2">
    <source>
        <dbReference type="EMBL" id="GFS45039.1"/>
    </source>
</evidence>
<dbReference type="PROSITE" id="PS00028">
    <property type="entry name" value="ZINC_FINGER_C2H2_1"/>
    <property type="match status" value="1"/>
</dbReference>
<dbReference type="OrthoDB" id="10562730at2759"/>
<evidence type="ECO:0000313" key="3">
    <source>
        <dbReference type="Proteomes" id="UP000887013"/>
    </source>
</evidence>
<accession>A0A8X6MC09</accession>